<organism evidence="4 5">
    <name type="scientific">Penaeus vannamei</name>
    <name type="common">Whiteleg shrimp</name>
    <name type="synonym">Litopenaeus vannamei</name>
    <dbReference type="NCBI Taxonomy" id="6689"/>
    <lineage>
        <taxon>Eukaryota</taxon>
        <taxon>Metazoa</taxon>
        <taxon>Ecdysozoa</taxon>
        <taxon>Arthropoda</taxon>
        <taxon>Crustacea</taxon>
        <taxon>Multicrustacea</taxon>
        <taxon>Malacostraca</taxon>
        <taxon>Eumalacostraca</taxon>
        <taxon>Eucarida</taxon>
        <taxon>Decapoda</taxon>
        <taxon>Dendrobranchiata</taxon>
        <taxon>Penaeoidea</taxon>
        <taxon>Penaeidae</taxon>
        <taxon>Penaeus</taxon>
    </lineage>
</organism>
<evidence type="ECO:0000313" key="4">
    <source>
        <dbReference type="EMBL" id="ROT67836.1"/>
    </source>
</evidence>
<reference evidence="4 5" key="2">
    <citation type="submission" date="2019-01" db="EMBL/GenBank/DDBJ databases">
        <title>The decoding of complex shrimp genome reveals the adaptation for benthos swimmer, frequently molting mechanism and breeding impact on genome.</title>
        <authorList>
            <person name="Sun Y."/>
            <person name="Gao Y."/>
            <person name="Yu Y."/>
        </authorList>
    </citation>
    <scope>NUCLEOTIDE SEQUENCE [LARGE SCALE GENOMIC DNA]</scope>
    <source>
        <tissue evidence="4">Muscle</tissue>
    </source>
</reference>
<evidence type="ECO:0000259" key="3">
    <source>
        <dbReference type="PROSITE" id="PS50240"/>
    </source>
</evidence>
<dbReference type="OrthoDB" id="6339870at2759"/>
<dbReference type="InterPro" id="IPR001254">
    <property type="entry name" value="Trypsin_dom"/>
</dbReference>
<feature type="compositionally biased region" description="Pro residues" evidence="2">
    <location>
        <begin position="30"/>
        <end position="44"/>
    </location>
</feature>
<dbReference type="InterPro" id="IPR009003">
    <property type="entry name" value="Peptidase_S1_PA"/>
</dbReference>
<dbReference type="Proteomes" id="UP000283509">
    <property type="component" value="Unassembled WGS sequence"/>
</dbReference>
<sequence>MAQGYRHSVLKAQYPSRHRTHNLRATQLPRTPPTHPAPTPPLSPPASNAPAPPPAQLLPECGRAVQTRRRHDRNYGSELARRLQSDGNAQSVINLRHCAATWGDIRQTPVCCRSNPRNLARAMCSKWSRVASSLGMRCETTTTRIQGGEFAQVNEFPHMVSRFQVEMRTGIDLGLIFFSRYSVRVGIVNLKEEDSQTIQVLRTIRHPLYKAPASYHDIALLQLATKVQLSKRVMPACLPTVNGRLGEGRILTVAGWGRTETADISNVLLKGFGRTLSRFKCDDALDTGGLNSEFYRAGITDSIICLDESSSGACQGDSGGPLTGEIPSTCQHVVFGVVSKGSPSCQATTVPGIYTNVEHYIQWIVDN</sequence>
<evidence type="ECO:0000313" key="5">
    <source>
        <dbReference type="Proteomes" id="UP000283509"/>
    </source>
</evidence>
<feature type="non-terminal residue" evidence="4">
    <location>
        <position position="367"/>
    </location>
</feature>
<proteinExistence type="predicted"/>
<evidence type="ECO:0000256" key="2">
    <source>
        <dbReference type="SAM" id="MobiDB-lite"/>
    </source>
</evidence>
<keyword evidence="4" id="KW-0472">Membrane</keyword>
<dbReference type="CDD" id="cd00190">
    <property type="entry name" value="Tryp_SPc"/>
    <property type="match status" value="1"/>
</dbReference>
<dbReference type="PANTHER" id="PTHR24258:SF116">
    <property type="entry name" value="FI16631P1-RELATED"/>
    <property type="match status" value="1"/>
</dbReference>
<protein>
    <submittedName>
        <fullName evidence="4">Putative transmembrane protease serine 9-like</fullName>
    </submittedName>
</protein>
<feature type="region of interest" description="Disordered" evidence="2">
    <location>
        <begin position="1"/>
        <end position="58"/>
    </location>
</feature>
<dbReference type="InterPro" id="IPR043504">
    <property type="entry name" value="Peptidase_S1_PA_chymotrypsin"/>
</dbReference>
<dbReference type="STRING" id="6689.A0A3R7NVH6"/>
<dbReference type="PANTHER" id="PTHR24258">
    <property type="entry name" value="SERINE PROTEASE-RELATED"/>
    <property type="match status" value="1"/>
</dbReference>
<dbReference type="EMBL" id="QCYY01002752">
    <property type="protein sequence ID" value="ROT67836.1"/>
    <property type="molecule type" value="Genomic_DNA"/>
</dbReference>
<dbReference type="SUPFAM" id="SSF50494">
    <property type="entry name" value="Trypsin-like serine proteases"/>
    <property type="match status" value="1"/>
</dbReference>
<dbReference type="PROSITE" id="PS00135">
    <property type="entry name" value="TRYPSIN_SER"/>
    <property type="match status" value="1"/>
</dbReference>
<keyword evidence="4" id="KW-0378">Hydrolase</keyword>
<dbReference type="GO" id="GO:0006508">
    <property type="term" value="P:proteolysis"/>
    <property type="evidence" value="ECO:0007669"/>
    <property type="project" value="UniProtKB-KW"/>
</dbReference>
<keyword evidence="4" id="KW-0812">Transmembrane</keyword>
<dbReference type="Gene3D" id="2.40.10.10">
    <property type="entry name" value="Trypsin-like serine proteases"/>
    <property type="match status" value="1"/>
</dbReference>
<evidence type="ECO:0000256" key="1">
    <source>
        <dbReference type="ARBA" id="ARBA00023157"/>
    </source>
</evidence>
<dbReference type="PRINTS" id="PR00722">
    <property type="entry name" value="CHYMOTRYPSIN"/>
</dbReference>
<keyword evidence="5" id="KW-1185">Reference proteome</keyword>
<dbReference type="InterPro" id="IPR033116">
    <property type="entry name" value="TRYPSIN_SER"/>
</dbReference>
<accession>A0A3R7NVH6</accession>
<dbReference type="SMART" id="SM00020">
    <property type="entry name" value="Tryp_SPc"/>
    <property type="match status" value="1"/>
</dbReference>
<name>A0A3R7NVH6_PENVA</name>
<comment type="caution">
    <text evidence="4">The sequence shown here is derived from an EMBL/GenBank/DDBJ whole genome shotgun (WGS) entry which is preliminary data.</text>
</comment>
<dbReference type="PROSITE" id="PS50240">
    <property type="entry name" value="TRYPSIN_DOM"/>
    <property type="match status" value="1"/>
</dbReference>
<feature type="domain" description="Peptidase S1" evidence="3">
    <location>
        <begin position="52"/>
        <end position="367"/>
    </location>
</feature>
<keyword evidence="1" id="KW-1015">Disulfide bond</keyword>
<reference evidence="4 5" key="1">
    <citation type="submission" date="2018-04" db="EMBL/GenBank/DDBJ databases">
        <authorList>
            <person name="Zhang X."/>
            <person name="Yuan J."/>
            <person name="Li F."/>
            <person name="Xiang J."/>
        </authorList>
    </citation>
    <scope>NUCLEOTIDE SEQUENCE [LARGE SCALE GENOMIC DNA]</scope>
    <source>
        <tissue evidence="4">Muscle</tissue>
    </source>
</reference>
<dbReference type="GO" id="GO:0004252">
    <property type="term" value="F:serine-type endopeptidase activity"/>
    <property type="evidence" value="ECO:0007669"/>
    <property type="project" value="InterPro"/>
</dbReference>
<gene>
    <name evidence="4" type="ORF">C7M84_014065</name>
</gene>
<dbReference type="Pfam" id="PF00089">
    <property type="entry name" value="Trypsin"/>
    <property type="match status" value="1"/>
</dbReference>
<keyword evidence="4" id="KW-0645">Protease</keyword>
<dbReference type="AlphaFoldDB" id="A0A3R7NVH6"/>
<dbReference type="InterPro" id="IPR001314">
    <property type="entry name" value="Peptidase_S1A"/>
</dbReference>